<gene>
    <name evidence="2" type="ORF">Bca52824_016266</name>
</gene>
<evidence type="ECO:0000313" key="3">
    <source>
        <dbReference type="Proteomes" id="UP000886595"/>
    </source>
</evidence>
<reference evidence="2 3" key="1">
    <citation type="submission" date="2020-02" db="EMBL/GenBank/DDBJ databases">
        <authorList>
            <person name="Ma Q."/>
            <person name="Huang Y."/>
            <person name="Song X."/>
            <person name="Pei D."/>
        </authorList>
    </citation>
    <scope>NUCLEOTIDE SEQUENCE [LARGE SCALE GENOMIC DNA]</scope>
    <source>
        <strain evidence="2">Sxm20200214</strain>
        <tissue evidence="2">Leaf</tissue>
    </source>
</reference>
<protein>
    <recommendedName>
        <fullName evidence="1">DExH14 plug domain-containing protein</fullName>
    </recommendedName>
</protein>
<dbReference type="Proteomes" id="UP000886595">
    <property type="component" value="Unassembled WGS sequence"/>
</dbReference>
<accession>A0A8X7W6Q1</accession>
<evidence type="ECO:0000259" key="1">
    <source>
        <dbReference type="Pfam" id="PF24557"/>
    </source>
</evidence>
<evidence type="ECO:0000313" key="2">
    <source>
        <dbReference type="EMBL" id="KAG2323053.1"/>
    </source>
</evidence>
<name>A0A8X7W6Q1_BRACI</name>
<proteinExistence type="predicted"/>
<feature type="domain" description="DExH14 plug" evidence="1">
    <location>
        <begin position="1"/>
        <end position="42"/>
    </location>
</feature>
<comment type="caution">
    <text evidence="2">The sequence shown here is derived from an EMBL/GenBank/DDBJ whole genome shotgun (WGS) entry which is preliminary data.</text>
</comment>
<dbReference type="AlphaFoldDB" id="A0A8X7W6Q1"/>
<dbReference type="EMBL" id="JAAMPC010000003">
    <property type="protein sequence ID" value="KAG2323053.1"/>
    <property type="molecule type" value="Genomic_DNA"/>
</dbReference>
<sequence>MGAVVELINREVLSKEGHEVAFIEYRLFGKAVEQEESYFRDQSPAKLKIRTTTSCKERSFSPTLSKRK</sequence>
<dbReference type="InterPro" id="IPR056379">
    <property type="entry name" value="DExH14_plug"/>
</dbReference>
<dbReference type="Pfam" id="PF24557">
    <property type="entry name" value="DExH14_plug"/>
    <property type="match status" value="1"/>
</dbReference>
<keyword evidence="3" id="KW-1185">Reference proteome</keyword>
<organism evidence="2 3">
    <name type="scientific">Brassica carinata</name>
    <name type="common">Ethiopian mustard</name>
    <name type="synonym">Abyssinian cabbage</name>
    <dbReference type="NCBI Taxonomy" id="52824"/>
    <lineage>
        <taxon>Eukaryota</taxon>
        <taxon>Viridiplantae</taxon>
        <taxon>Streptophyta</taxon>
        <taxon>Embryophyta</taxon>
        <taxon>Tracheophyta</taxon>
        <taxon>Spermatophyta</taxon>
        <taxon>Magnoliopsida</taxon>
        <taxon>eudicotyledons</taxon>
        <taxon>Gunneridae</taxon>
        <taxon>Pentapetalae</taxon>
        <taxon>rosids</taxon>
        <taxon>malvids</taxon>
        <taxon>Brassicales</taxon>
        <taxon>Brassicaceae</taxon>
        <taxon>Brassiceae</taxon>
        <taxon>Brassica</taxon>
    </lineage>
</organism>